<proteinExistence type="inferred from homology"/>
<feature type="transmembrane region" description="Helical" evidence="7">
    <location>
        <begin position="292"/>
        <end position="311"/>
    </location>
</feature>
<dbReference type="PANTHER" id="PTHR23501:SF12">
    <property type="entry name" value="MAJOR FACILITATOR SUPERFAMILY (MFS) PROFILE DOMAIN-CONTAINING PROTEIN-RELATED"/>
    <property type="match status" value="1"/>
</dbReference>
<keyword evidence="5 7" id="KW-1133">Transmembrane helix</keyword>
<evidence type="ECO:0000256" key="4">
    <source>
        <dbReference type="ARBA" id="ARBA00022692"/>
    </source>
</evidence>
<dbReference type="Pfam" id="PF07690">
    <property type="entry name" value="MFS_1"/>
    <property type="match status" value="1"/>
</dbReference>
<dbReference type="EMBL" id="JAWRVI010000140">
    <property type="protein sequence ID" value="KAK4074896.1"/>
    <property type="molecule type" value="Genomic_DNA"/>
</dbReference>
<evidence type="ECO:0000313" key="10">
    <source>
        <dbReference type="Proteomes" id="UP001287286"/>
    </source>
</evidence>
<comment type="caution">
    <text evidence="9">The sequence shown here is derived from an EMBL/GenBank/DDBJ whole genome shotgun (WGS) entry which is preliminary data.</text>
</comment>
<protein>
    <recommendedName>
        <fullName evidence="8">Major facilitator superfamily (MFS) profile domain-containing protein</fullName>
    </recommendedName>
</protein>
<feature type="transmembrane region" description="Helical" evidence="7">
    <location>
        <begin position="539"/>
        <end position="556"/>
    </location>
</feature>
<dbReference type="SUPFAM" id="SSF103473">
    <property type="entry name" value="MFS general substrate transporter"/>
    <property type="match status" value="1"/>
</dbReference>
<evidence type="ECO:0000256" key="1">
    <source>
        <dbReference type="ARBA" id="ARBA00004141"/>
    </source>
</evidence>
<comment type="subcellular location">
    <subcellularLocation>
        <location evidence="1">Membrane</location>
        <topology evidence="1">Multi-pass membrane protein</topology>
    </subcellularLocation>
</comment>
<name>A0ABR0BFX2_PURLI</name>
<feature type="transmembrane region" description="Helical" evidence="7">
    <location>
        <begin position="258"/>
        <end position="280"/>
    </location>
</feature>
<keyword evidence="6 7" id="KW-0472">Membrane</keyword>
<evidence type="ECO:0000256" key="5">
    <source>
        <dbReference type="ARBA" id="ARBA00022989"/>
    </source>
</evidence>
<feature type="transmembrane region" description="Helical" evidence="7">
    <location>
        <begin position="216"/>
        <end position="237"/>
    </location>
</feature>
<keyword evidence="3" id="KW-0813">Transport</keyword>
<feature type="transmembrane region" description="Helical" evidence="7">
    <location>
        <begin position="97"/>
        <end position="116"/>
    </location>
</feature>
<feature type="transmembrane region" description="Helical" evidence="7">
    <location>
        <begin position="421"/>
        <end position="440"/>
    </location>
</feature>
<sequence>MSATDALAMSTLKVANLVLNPKRPPPNRIDSWSSTAKLRQSNVGCERYTDHRQSMPSWKWWGTIVVICFTSMISGYDVSNVANIQPRLYEALGHIELLEWITLSYSLAVFAVLSLARKIVYCFNLRSIYLVHLLIFILGSALAGAASHIATVIVGRSIMGLGGAVILQTNMAYLAEFANSAETPTLIALSSASWAVGLAIGGPLGSAFAEKATWRWAFYLNIPLVASMLFLSALCLPQHRFYETTSSVWHRLRHGDPLGILFNAIVPELFAIAVTFGGPIWEWDSAPSTVTWVLFGLTLMTWMLQQYLCIFTTTEERALPVHLLSRTDLLPLWIATACAGSAYAITLIYTPLFFAFVKGADALAQSVRLLPFTFSFIVALMVTGRLLPIIRRYKLVYVAAGLCTMAGSVAMATSLSKNGTAEALVMGLEVLLGIGLGLHFQHGVGISNVINKDHRRDRMDSVAMCNFAQFGGIAITLAIAGSIFQNVGYQLLTDAIGDKVYSKSEIREALAGVSSTVWQDPGLLRNGVMAVSDVLSKEFYIALSAGLLCLVCAILMRSGKLSYKDVRTVHTAVVET</sequence>
<feature type="domain" description="Major facilitator superfamily (MFS) profile" evidence="8">
    <location>
        <begin position="63"/>
        <end position="561"/>
    </location>
</feature>
<keyword evidence="10" id="KW-1185">Reference proteome</keyword>
<keyword evidence="4 7" id="KW-0812">Transmembrane</keyword>
<feature type="transmembrane region" description="Helical" evidence="7">
    <location>
        <begin position="186"/>
        <end position="204"/>
    </location>
</feature>
<feature type="transmembrane region" description="Helical" evidence="7">
    <location>
        <begin position="395"/>
        <end position="415"/>
    </location>
</feature>
<feature type="transmembrane region" description="Helical" evidence="7">
    <location>
        <begin position="60"/>
        <end position="77"/>
    </location>
</feature>
<evidence type="ECO:0000256" key="6">
    <source>
        <dbReference type="ARBA" id="ARBA00023136"/>
    </source>
</evidence>
<reference evidence="9 10" key="1">
    <citation type="journal article" date="2024" name="Microbiol. Resour. Announc.">
        <title>Genome annotations for the ascomycete fungi Trichoderma harzianum, Trichoderma aggressivum, and Purpureocillium lilacinum.</title>
        <authorList>
            <person name="Beijen E.P.W."/>
            <person name="Ohm R.A."/>
        </authorList>
    </citation>
    <scope>NUCLEOTIDE SEQUENCE [LARGE SCALE GENOMIC DNA]</scope>
    <source>
        <strain evidence="9 10">CBS 150709</strain>
    </source>
</reference>
<dbReference type="InterPro" id="IPR036259">
    <property type="entry name" value="MFS_trans_sf"/>
</dbReference>
<accession>A0ABR0BFX2</accession>
<evidence type="ECO:0000256" key="7">
    <source>
        <dbReference type="SAM" id="Phobius"/>
    </source>
</evidence>
<gene>
    <name evidence="9" type="ORF">Purlil1_12858</name>
</gene>
<evidence type="ECO:0000256" key="2">
    <source>
        <dbReference type="ARBA" id="ARBA00007520"/>
    </source>
</evidence>
<evidence type="ECO:0000313" key="9">
    <source>
        <dbReference type="EMBL" id="KAK4074896.1"/>
    </source>
</evidence>
<dbReference type="Proteomes" id="UP001287286">
    <property type="component" value="Unassembled WGS sequence"/>
</dbReference>
<feature type="transmembrane region" description="Helical" evidence="7">
    <location>
        <begin position="461"/>
        <end position="484"/>
    </location>
</feature>
<dbReference type="InterPro" id="IPR011701">
    <property type="entry name" value="MFS"/>
</dbReference>
<dbReference type="PROSITE" id="PS50850">
    <property type="entry name" value="MFS"/>
    <property type="match status" value="1"/>
</dbReference>
<dbReference type="PANTHER" id="PTHR23501">
    <property type="entry name" value="MAJOR FACILITATOR SUPERFAMILY"/>
    <property type="match status" value="1"/>
</dbReference>
<feature type="transmembrane region" description="Helical" evidence="7">
    <location>
        <begin position="128"/>
        <end position="147"/>
    </location>
</feature>
<evidence type="ECO:0000256" key="3">
    <source>
        <dbReference type="ARBA" id="ARBA00022448"/>
    </source>
</evidence>
<comment type="similarity">
    <text evidence="2">Belongs to the major facilitator superfamily. TCR/Tet family.</text>
</comment>
<dbReference type="Gene3D" id="1.20.1250.20">
    <property type="entry name" value="MFS general substrate transporter like domains"/>
    <property type="match status" value="2"/>
</dbReference>
<feature type="transmembrane region" description="Helical" evidence="7">
    <location>
        <begin position="369"/>
        <end position="388"/>
    </location>
</feature>
<feature type="transmembrane region" description="Helical" evidence="7">
    <location>
        <begin position="332"/>
        <end position="357"/>
    </location>
</feature>
<feature type="transmembrane region" description="Helical" evidence="7">
    <location>
        <begin position="153"/>
        <end position="174"/>
    </location>
</feature>
<organism evidence="9 10">
    <name type="scientific">Purpureocillium lilacinum</name>
    <name type="common">Paecilomyces lilacinus</name>
    <dbReference type="NCBI Taxonomy" id="33203"/>
    <lineage>
        <taxon>Eukaryota</taxon>
        <taxon>Fungi</taxon>
        <taxon>Dikarya</taxon>
        <taxon>Ascomycota</taxon>
        <taxon>Pezizomycotina</taxon>
        <taxon>Sordariomycetes</taxon>
        <taxon>Hypocreomycetidae</taxon>
        <taxon>Hypocreales</taxon>
        <taxon>Ophiocordycipitaceae</taxon>
        <taxon>Purpureocillium</taxon>
    </lineage>
</organism>
<evidence type="ECO:0000259" key="8">
    <source>
        <dbReference type="PROSITE" id="PS50850"/>
    </source>
</evidence>
<dbReference type="InterPro" id="IPR020846">
    <property type="entry name" value="MFS_dom"/>
</dbReference>